<dbReference type="EMBL" id="JAFNEN010000337">
    <property type="protein sequence ID" value="KAG8185377.1"/>
    <property type="molecule type" value="Genomic_DNA"/>
</dbReference>
<evidence type="ECO:0000313" key="3">
    <source>
        <dbReference type="Proteomes" id="UP000827092"/>
    </source>
</evidence>
<keyword evidence="3" id="KW-1185">Reference proteome</keyword>
<name>A0AAV6ULU5_9ARAC</name>
<gene>
    <name evidence="2" type="ORF">JTE90_023122</name>
</gene>
<proteinExistence type="predicted"/>
<reference evidence="2 3" key="1">
    <citation type="journal article" date="2022" name="Nat. Ecol. Evol.">
        <title>A masculinizing supergene underlies an exaggerated male reproductive morph in a spider.</title>
        <authorList>
            <person name="Hendrickx F."/>
            <person name="De Corte Z."/>
            <person name="Sonet G."/>
            <person name="Van Belleghem S.M."/>
            <person name="Kostlbacher S."/>
            <person name="Vangestel C."/>
        </authorList>
    </citation>
    <scope>NUCLEOTIDE SEQUENCE [LARGE SCALE GENOMIC DNA]</scope>
    <source>
        <strain evidence="2">W744_W776</strain>
    </source>
</reference>
<protein>
    <submittedName>
        <fullName evidence="2">Uncharacterized protein</fullName>
    </submittedName>
</protein>
<organism evidence="2 3">
    <name type="scientific">Oedothorax gibbosus</name>
    <dbReference type="NCBI Taxonomy" id="931172"/>
    <lineage>
        <taxon>Eukaryota</taxon>
        <taxon>Metazoa</taxon>
        <taxon>Ecdysozoa</taxon>
        <taxon>Arthropoda</taxon>
        <taxon>Chelicerata</taxon>
        <taxon>Arachnida</taxon>
        <taxon>Araneae</taxon>
        <taxon>Araneomorphae</taxon>
        <taxon>Entelegynae</taxon>
        <taxon>Araneoidea</taxon>
        <taxon>Linyphiidae</taxon>
        <taxon>Erigoninae</taxon>
        <taxon>Oedothorax</taxon>
    </lineage>
</organism>
<feature type="region of interest" description="Disordered" evidence="1">
    <location>
        <begin position="72"/>
        <end position="108"/>
    </location>
</feature>
<sequence>MSSGKLGVSVNLKYNSIGVFNPLIGRTLPKTFPYPPEVPIRKVSVLPVMDGVCRVIPVATLDKSKKKWLTNPANLRPSRETDQATGVNNHPDKNKTLRRQRSEYGTLF</sequence>
<evidence type="ECO:0000256" key="1">
    <source>
        <dbReference type="SAM" id="MobiDB-lite"/>
    </source>
</evidence>
<evidence type="ECO:0000313" key="2">
    <source>
        <dbReference type="EMBL" id="KAG8185377.1"/>
    </source>
</evidence>
<dbReference type="AlphaFoldDB" id="A0AAV6ULU5"/>
<accession>A0AAV6ULU5</accession>
<dbReference type="Proteomes" id="UP000827092">
    <property type="component" value="Unassembled WGS sequence"/>
</dbReference>
<comment type="caution">
    <text evidence="2">The sequence shown here is derived from an EMBL/GenBank/DDBJ whole genome shotgun (WGS) entry which is preliminary data.</text>
</comment>